<dbReference type="AlphaFoldDB" id="A0A4Q0M4S6"/>
<proteinExistence type="predicted"/>
<organism evidence="3 4">
    <name type="scientific">Arcticibacter tournemirensis</name>
    <dbReference type="NCBI Taxonomy" id="699437"/>
    <lineage>
        <taxon>Bacteria</taxon>
        <taxon>Pseudomonadati</taxon>
        <taxon>Bacteroidota</taxon>
        <taxon>Sphingobacteriia</taxon>
        <taxon>Sphingobacteriales</taxon>
        <taxon>Sphingobacteriaceae</taxon>
        <taxon>Arcticibacter</taxon>
    </lineage>
</organism>
<keyword evidence="2" id="KW-1133">Transmembrane helix</keyword>
<feature type="transmembrane region" description="Helical" evidence="2">
    <location>
        <begin position="114"/>
        <end position="136"/>
    </location>
</feature>
<sequence length="217" mass="25456">MKEQEIQTILKDQQDILVQMNERLHRIEQQKPELIEIRDYSTELAYISGQLEGLSKDDIVPGLKESIRKQATACSNLVTAISEQRITQETLIKEIPRKIKLAIEHRITGRQRPYVITGAVLFLSTIFFLFASIQLWRDNSELLDSDIKLRMVRLLYPKVSLEVDSTYHLNPENFQIWVKQEEERLLAIKKAEEAAMQSREEAKRAIQELKRLKQREK</sequence>
<protein>
    <submittedName>
        <fullName evidence="3">Uncharacterized protein</fullName>
    </submittedName>
</protein>
<dbReference type="EMBL" id="RXOC01000014">
    <property type="protein sequence ID" value="RXF67915.1"/>
    <property type="molecule type" value="Genomic_DNA"/>
</dbReference>
<keyword evidence="2" id="KW-0472">Membrane</keyword>
<evidence type="ECO:0000313" key="4">
    <source>
        <dbReference type="Proteomes" id="UP000290848"/>
    </source>
</evidence>
<feature type="coiled-coil region" evidence="1">
    <location>
        <begin position="188"/>
        <end position="215"/>
    </location>
</feature>
<dbReference type="RefSeq" id="WP_128770828.1">
    <property type="nucleotide sequence ID" value="NZ_RXOC01000014.1"/>
</dbReference>
<evidence type="ECO:0000256" key="2">
    <source>
        <dbReference type="SAM" id="Phobius"/>
    </source>
</evidence>
<gene>
    <name evidence="3" type="ORF">EKH83_17885</name>
</gene>
<name>A0A4Q0M4S6_9SPHI</name>
<keyword evidence="1" id="KW-0175">Coiled coil</keyword>
<accession>A0A4Q0M4S6</accession>
<dbReference type="Proteomes" id="UP000290848">
    <property type="component" value="Unassembled WGS sequence"/>
</dbReference>
<evidence type="ECO:0000256" key="1">
    <source>
        <dbReference type="SAM" id="Coils"/>
    </source>
</evidence>
<reference evidence="3 4" key="1">
    <citation type="submission" date="2018-12" db="EMBL/GenBank/DDBJ databases">
        <title>The Draft Genome Sequence of the Soil Bacterium Pedobacter tournemirensis R1.</title>
        <authorList>
            <person name="He J."/>
        </authorList>
    </citation>
    <scope>NUCLEOTIDE SEQUENCE [LARGE SCALE GENOMIC DNA]</scope>
    <source>
        <strain evidence="3 4">R1</strain>
    </source>
</reference>
<keyword evidence="2" id="KW-0812">Transmembrane</keyword>
<comment type="caution">
    <text evidence="3">The sequence shown here is derived from an EMBL/GenBank/DDBJ whole genome shotgun (WGS) entry which is preliminary data.</text>
</comment>
<evidence type="ECO:0000313" key="3">
    <source>
        <dbReference type="EMBL" id="RXF67915.1"/>
    </source>
</evidence>